<keyword evidence="2" id="KW-0378">Hydrolase</keyword>
<organism evidence="6 7">
    <name type="scientific">Humisphaera borealis</name>
    <dbReference type="NCBI Taxonomy" id="2807512"/>
    <lineage>
        <taxon>Bacteria</taxon>
        <taxon>Pseudomonadati</taxon>
        <taxon>Planctomycetota</taxon>
        <taxon>Phycisphaerae</taxon>
        <taxon>Tepidisphaerales</taxon>
        <taxon>Tepidisphaeraceae</taxon>
        <taxon>Humisphaera</taxon>
    </lineage>
</organism>
<dbReference type="CDD" id="cd04056">
    <property type="entry name" value="Peptidases_S53"/>
    <property type="match status" value="1"/>
</dbReference>
<reference evidence="6 7" key="1">
    <citation type="submission" date="2020-10" db="EMBL/GenBank/DDBJ databases">
        <title>Wide distribution of Phycisphaera-like planctomycetes from WD2101 soil group in peatlands and genome analysis of the first cultivated representative.</title>
        <authorList>
            <person name="Dedysh S.N."/>
            <person name="Beletsky A.V."/>
            <person name="Ivanova A."/>
            <person name="Kulichevskaya I.S."/>
            <person name="Suzina N.E."/>
            <person name="Philippov D.A."/>
            <person name="Rakitin A.L."/>
            <person name="Mardanov A.V."/>
            <person name="Ravin N.V."/>
        </authorList>
    </citation>
    <scope>NUCLEOTIDE SEQUENCE [LARGE SCALE GENOMIC DNA]</scope>
    <source>
        <strain evidence="6 7">M1803</strain>
    </source>
</reference>
<dbReference type="PRINTS" id="PR00313">
    <property type="entry name" value="CABNDNGRPT"/>
</dbReference>
<gene>
    <name evidence="6" type="ORF">IPV69_06110</name>
</gene>
<dbReference type="GO" id="GO:0008240">
    <property type="term" value="F:tripeptidyl-peptidase activity"/>
    <property type="evidence" value="ECO:0007669"/>
    <property type="project" value="TreeGrafter"/>
</dbReference>
<evidence type="ECO:0000313" key="7">
    <source>
        <dbReference type="Proteomes" id="UP000593765"/>
    </source>
</evidence>
<dbReference type="KEGG" id="hbs:IPV69_06110"/>
<evidence type="ECO:0000259" key="5">
    <source>
        <dbReference type="PROSITE" id="PS51695"/>
    </source>
</evidence>
<dbReference type="InterPro" id="IPR030400">
    <property type="entry name" value="Sedolisin_dom"/>
</dbReference>
<protein>
    <recommendedName>
        <fullName evidence="5">Peptidase S53 domain-containing protein</fullName>
    </recommendedName>
</protein>
<dbReference type="Proteomes" id="UP000593765">
    <property type="component" value="Chromosome"/>
</dbReference>
<accession>A0A7M2WZV4</accession>
<dbReference type="AlphaFoldDB" id="A0A7M2WZV4"/>
<dbReference type="GO" id="GO:0006508">
    <property type="term" value="P:proteolysis"/>
    <property type="evidence" value="ECO:0007669"/>
    <property type="project" value="UniProtKB-KW"/>
</dbReference>
<dbReference type="EMBL" id="CP063458">
    <property type="protein sequence ID" value="QOV90933.1"/>
    <property type="molecule type" value="Genomic_DNA"/>
</dbReference>
<name>A0A7M2WZV4_9BACT</name>
<keyword evidence="1" id="KW-0645">Protease</keyword>
<feature type="region of interest" description="Disordered" evidence="4">
    <location>
        <begin position="737"/>
        <end position="771"/>
    </location>
</feature>
<dbReference type="InterPro" id="IPR036852">
    <property type="entry name" value="Peptidase_S8/S53_dom_sf"/>
</dbReference>
<dbReference type="RefSeq" id="WP_206294038.1">
    <property type="nucleotide sequence ID" value="NZ_CP063458.1"/>
</dbReference>
<dbReference type="SUPFAM" id="SSF51120">
    <property type="entry name" value="beta-Roll"/>
    <property type="match status" value="1"/>
</dbReference>
<dbReference type="PANTHER" id="PTHR14218:SF15">
    <property type="entry name" value="TRIPEPTIDYL-PEPTIDASE 1"/>
    <property type="match status" value="1"/>
</dbReference>
<feature type="compositionally biased region" description="Pro residues" evidence="4">
    <location>
        <begin position="742"/>
        <end position="759"/>
    </location>
</feature>
<dbReference type="GO" id="GO:0004252">
    <property type="term" value="F:serine-type endopeptidase activity"/>
    <property type="evidence" value="ECO:0007669"/>
    <property type="project" value="InterPro"/>
</dbReference>
<dbReference type="GO" id="GO:0005509">
    <property type="term" value="F:calcium ion binding"/>
    <property type="evidence" value="ECO:0007669"/>
    <property type="project" value="InterPro"/>
</dbReference>
<dbReference type="InterPro" id="IPR050819">
    <property type="entry name" value="Tripeptidyl-peptidase_I"/>
</dbReference>
<dbReference type="PANTHER" id="PTHR14218">
    <property type="entry name" value="PROTEASE S8 TRIPEPTIDYL PEPTIDASE I CLN2"/>
    <property type="match status" value="1"/>
</dbReference>
<dbReference type="PROSITE" id="PS51695">
    <property type="entry name" value="SEDOLISIN"/>
    <property type="match status" value="1"/>
</dbReference>
<dbReference type="InterPro" id="IPR001343">
    <property type="entry name" value="Hemolysn_Ca-bd"/>
</dbReference>
<evidence type="ECO:0000256" key="4">
    <source>
        <dbReference type="SAM" id="MobiDB-lite"/>
    </source>
</evidence>
<keyword evidence="7" id="KW-1185">Reference proteome</keyword>
<proteinExistence type="predicted"/>
<dbReference type="InterPro" id="IPR023828">
    <property type="entry name" value="Peptidase_S8_Ser-AS"/>
</dbReference>
<dbReference type="Gene3D" id="3.40.50.200">
    <property type="entry name" value="Peptidase S8/S53 domain"/>
    <property type="match status" value="1"/>
</dbReference>
<dbReference type="PROSITE" id="PS00138">
    <property type="entry name" value="SUBTILASE_SER"/>
    <property type="match status" value="1"/>
</dbReference>
<evidence type="ECO:0000313" key="6">
    <source>
        <dbReference type="EMBL" id="QOV90933.1"/>
    </source>
</evidence>
<dbReference type="Pfam" id="PF00353">
    <property type="entry name" value="HemolysinCabind"/>
    <property type="match status" value="2"/>
</dbReference>
<evidence type="ECO:0000256" key="2">
    <source>
        <dbReference type="ARBA" id="ARBA00022801"/>
    </source>
</evidence>
<dbReference type="InterPro" id="IPR011049">
    <property type="entry name" value="Serralysin-like_metalloprot_C"/>
</dbReference>
<feature type="domain" description="Peptidase S53" evidence="5">
    <location>
        <begin position="250"/>
        <end position="621"/>
    </location>
</feature>
<sequence>MGTIHHPGPACENSGLRRSSRLGSAARRVAAQLAGVFQAPAGDRAPTARAGASIAVCERLEVRQFLSATVGPVVVGGELTFYGTKKADKIEVSRNADGLKFTLNGTNYQVNDAVTKVTILGLGGADAISVFDTAQYEVGDVTIDGGGGADKISGGNGDDHLYGGGGNDLVQGGNGADYVDGAAGNDRLTGGRGVDRLVGGSGKNVYNAGNDVGDTDDAGTTKRNLQSTVAARPTTTEGAVPLQVFGSVTGLTPTQVRTQYAFGDLADQTYTNRGAGQAVAVVIPYNIQSSSINTSVNTFSTQFGLPQVDTNTLAIINAGATTPQTDPDPQRGWEAEAALQLEWIHAIAPLAQLYLVLADSDLFTDLFAAVDKAVDTLVSRHGGGVAVMSFGSQTGELNPSLQAYLDASFTRKAAKTVTFVAGSGDASVLSYPSVSPYVVSVGGTSLQRDTLGGLTGNETGWTLGGGGIVGVASYPRPAFQNGTTVSGTQVARRATPDLAFNADPNSGLSVYIASGFGDVDGDLTNDSGWLPGGAGGTSAASPIAAGLIVLANEQRAGRQRGFIGQSFNDVIYDLNRVYPGGYFTDIVGGTSGTKTAVAGYDLVTGNGSPKAQLLIDRLASAGLTAISSRNLQWFGEFKEAITKVGSLSSGAGGFINGTGAVAGNNQLAMVLTPPNTSTTPYPPDITSIGGNTSGHQIDPLDTFIQISNILPVTLVRLEDNTVTGTGRVDITILLRPTDIPAPTDPTSPPPPPGPAPNPTPGFFDAGLDDSQPPLANGEIRTWRIDLNFTGKVARDSKGKEHVSGTFINRFSLYNPGGEPVEGLEPVFRGTFKA</sequence>
<evidence type="ECO:0000256" key="1">
    <source>
        <dbReference type="ARBA" id="ARBA00022670"/>
    </source>
</evidence>
<dbReference type="SUPFAM" id="SSF52743">
    <property type="entry name" value="Subtilisin-like"/>
    <property type="match status" value="1"/>
</dbReference>
<keyword evidence="3" id="KW-0720">Serine protease</keyword>
<evidence type="ECO:0000256" key="3">
    <source>
        <dbReference type="ARBA" id="ARBA00022825"/>
    </source>
</evidence>